<evidence type="ECO:0000256" key="2">
    <source>
        <dbReference type="SAM" id="MobiDB-lite"/>
    </source>
</evidence>
<dbReference type="Pfam" id="PF00400">
    <property type="entry name" value="WD40"/>
    <property type="match status" value="1"/>
</dbReference>
<dbReference type="Gene3D" id="2.120.10.30">
    <property type="entry name" value="TolB, C-terminal domain"/>
    <property type="match status" value="2"/>
</dbReference>
<dbReference type="RefSeq" id="WP_114368392.1">
    <property type="nucleotide sequence ID" value="NZ_QPEX01000011.1"/>
</dbReference>
<evidence type="ECO:0000313" key="4">
    <source>
        <dbReference type="Proteomes" id="UP000253562"/>
    </source>
</evidence>
<reference evidence="3 4" key="1">
    <citation type="submission" date="2018-07" db="EMBL/GenBank/DDBJ databases">
        <title>Comparative genomes isolates from brazilian mangrove.</title>
        <authorList>
            <person name="De Araujo J.E."/>
            <person name="Taketani R.G."/>
            <person name="Silva M.C.P."/>
            <person name="Lourenco M.V."/>
            <person name="Oliveira V.M."/>
            <person name="Andreote F.D."/>
        </authorList>
    </citation>
    <scope>NUCLEOTIDE SEQUENCE [LARGE SCALE GENOMIC DNA]</scope>
    <source>
        <strain evidence="3 4">HEX PRIS-MGV</strain>
    </source>
</reference>
<comment type="caution">
    <text evidence="3">The sequence shown here is derived from an EMBL/GenBank/DDBJ whole genome shotgun (WGS) entry which is preliminary data.</text>
</comment>
<dbReference type="InterPro" id="IPR011659">
    <property type="entry name" value="WD40"/>
</dbReference>
<accession>A0A368KTR3</accession>
<dbReference type="AlphaFoldDB" id="A0A368KTR3"/>
<dbReference type="Proteomes" id="UP000253562">
    <property type="component" value="Unassembled WGS sequence"/>
</dbReference>
<evidence type="ECO:0000256" key="1">
    <source>
        <dbReference type="ARBA" id="ARBA00009820"/>
    </source>
</evidence>
<organism evidence="3 4">
    <name type="scientific">Bremerella cremea</name>
    <dbReference type="NCBI Taxonomy" id="1031537"/>
    <lineage>
        <taxon>Bacteria</taxon>
        <taxon>Pseudomonadati</taxon>
        <taxon>Planctomycetota</taxon>
        <taxon>Planctomycetia</taxon>
        <taxon>Pirellulales</taxon>
        <taxon>Pirellulaceae</taxon>
        <taxon>Bremerella</taxon>
    </lineage>
</organism>
<gene>
    <name evidence="3" type="ORF">DTL42_09135</name>
</gene>
<sequence>MMTRFQEIGSLFAIACTSSARQASARNCLASLIAITFLILVPGCPSIKNATVEHGNVCIDLSPDGKTLVFSSADGDLYLFDIAASTVTRLTDTDRIESYPSFSPDGKQITFAATENASEPSRIYVLTLDDHSIHAVTDGQGQCDILPRFTPNGKQIVFARAYQHRPYSMGGWVWDKWDVCLINDDGTELSRLTEEGYYQIDRIVPSSEENFIYAADSLGTADPAILYKVSPNVKPTQLVPEPGTHNRNIHAWAADPMVSPDGSTIVFCSDRTKPFWYDVCVKTGDANPRGLVGSKSRHNRFPDFTPDGQRIVFLAGTESNASNRSIYSLWEVTLSGETRELASSDLFTDPAQWQPPNPTGPNDES</sequence>
<dbReference type="InterPro" id="IPR011042">
    <property type="entry name" value="6-blade_b-propeller_TolB-like"/>
</dbReference>
<dbReference type="InterPro" id="IPR001680">
    <property type="entry name" value="WD40_rpt"/>
</dbReference>
<dbReference type="PANTHER" id="PTHR36842:SF1">
    <property type="entry name" value="PROTEIN TOLB"/>
    <property type="match status" value="1"/>
</dbReference>
<feature type="region of interest" description="Disordered" evidence="2">
    <location>
        <begin position="343"/>
        <end position="365"/>
    </location>
</feature>
<proteinExistence type="inferred from homology"/>
<name>A0A368KTR3_9BACT</name>
<comment type="similarity">
    <text evidence="1">Belongs to the TolB family.</text>
</comment>
<protein>
    <recommendedName>
        <fullName evidence="5">Translocation protein TolB</fullName>
    </recommendedName>
</protein>
<evidence type="ECO:0000313" key="3">
    <source>
        <dbReference type="EMBL" id="RCS52968.1"/>
    </source>
</evidence>
<dbReference type="EMBL" id="QPEX01000011">
    <property type="protein sequence ID" value="RCS52968.1"/>
    <property type="molecule type" value="Genomic_DNA"/>
</dbReference>
<dbReference type="SUPFAM" id="SSF82171">
    <property type="entry name" value="DPP6 N-terminal domain-like"/>
    <property type="match status" value="1"/>
</dbReference>
<dbReference type="Pfam" id="PF07676">
    <property type="entry name" value="PD40"/>
    <property type="match status" value="4"/>
</dbReference>
<dbReference type="OrthoDB" id="9815657at2"/>
<evidence type="ECO:0008006" key="5">
    <source>
        <dbReference type="Google" id="ProtNLM"/>
    </source>
</evidence>
<dbReference type="PANTHER" id="PTHR36842">
    <property type="entry name" value="PROTEIN TOLB HOMOLOG"/>
    <property type="match status" value="1"/>
</dbReference>